<sequence>MNEYINKRINEDLYKRIRLGAVFYVIGILVSALSDDLYEHALPQIISATVFFIVLTVLRFYLPKPPEHIDATRHWRRNIAFVSMLSSVAWGAAVAWVAMHPAYDTAMQTMLLCTIAFATATAYQFCLVRTVAQINCVLFTLPFVLTIIIYQPEKYPLAIAISVYCVYLVLSAIQLQRQYLSSLNTEMGLFEAKNELKSLSLTDELTGLANRRHFRVHFSEAYSNLKSSGDNFAILLVDLDLFKRINDEYGHLVGDQCIQFVANVLQAVFTRDCDLVSRIGGEEFAVVFRCDGLHEAVVLAEKIQKRLGEDSIESAESKIKVTASIGIALTDRTLEESEHELFKRADDLLFEAKSAGRNCIKY</sequence>
<evidence type="ECO:0000256" key="3">
    <source>
        <dbReference type="SAM" id="Phobius"/>
    </source>
</evidence>
<evidence type="ECO:0000256" key="1">
    <source>
        <dbReference type="ARBA" id="ARBA00001946"/>
    </source>
</evidence>
<dbReference type="RefSeq" id="WP_124026922.1">
    <property type="nucleotide sequence ID" value="NZ_JBHRSN010000015.1"/>
</dbReference>
<dbReference type="Proteomes" id="UP000275281">
    <property type="component" value="Unassembled WGS sequence"/>
</dbReference>
<dbReference type="NCBIfam" id="TIGR00254">
    <property type="entry name" value="GGDEF"/>
    <property type="match status" value="1"/>
</dbReference>
<accession>A0A3N5Y077</accession>
<dbReference type="InterPro" id="IPR043128">
    <property type="entry name" value="Rev_trsase/Diguanyl_cyclase"/>
</dbReference>
<dbReference type="InterPro" id="IPR050469">
    <property type="entry name" value="Diguanylate_Cyclase"/>
</dbReference>
<feature type="transmembrane region" description="Helical" evidence="3">
    <location>
        <begin position="79"/>
        <end position="99"/>
    </location>
</feature>
<dbReference type="InterPro" id="IPR000160">
    <property type="entry name" value="GGDEF_dom"/>
</dbReference>
<gene>
    <name evidence="5" type="ORF">DRW07_05590</name>
</gene>
<feature type="transmembrane region" description="Helical" evidence="3">
    <location>
        <begin position="155"/>
        <end position="173"/>
    </location>
</feature>
<evidence type="ECO:0000259" key="4">
    <source>
        <dbReference type="PROSITE" id="PS50887"/>
    </source>
</evidence>
<proteinExistence type="predicted"/>
<dbReference type="GO" id="GO:0005886">
    <property type="term" value="C:plasma membrane"/>
    <property type="evidence" value="ECO:0007669"/>
    <property type="project" value="TreeGrafter"/>
</dbReference>
<dbReference type="SUPFAM" id="SSF55073">
    <property type="entry name" value="Nucleotide cyclase"/>
    <property type="match status" value="1"/>
</dbReference>
<keyword evidence="6" id="KW-1185">Reference proteome</keyword>
<dbReference type="Gene3D" id="3.30.70.270">
    <property type="match status" value="1"/>
</dbReference>
<dbReference type="EC" id="2.7.7.65" evidence="2"/>
<feature type="transmembrane region" description="Helical" evidence="3">
    <location>
        <begin position="17"/>
        <end position="34"/>
    </location>
</feature>
<evidence type="ECO:0000313" key="5">
    <source>
        <dbReference type="EMBL" id="RPJ67017.1"/>
    </source>
</evidence>
<dbReference type="PROSITE" id="PS50887">
    <property type="entry name" value="GGDEF"/>
    <property type="match status" value="1"/>
</dbReference>
<keyword evidence="3" id="KW-1133">Transmembrane helix</keyword>
<dbReference type="FunFam" id="3.30.70.270:FF:000001">
    <property type="entry name" value="Diguanylate cyclase domain protein"/>
    <property type="match status" value="1"/>
</dbReference>
<keyword evidence="3" id="KW-0812">Transmembrane</keyword>
<dbReference type="GO" id="GO:0052621">
    <property type="term" value="F:diguanylate cyclase activity"/>
    <property type="evidence" value="ECO:0007669"/>
    <property type="project" value="UniProtKB-EC"/>
</dbReference>
<dbReference type="AlphaFoldDB" id="A0A3N5Y077"/>
<dbReference type="GO" id="GO:1902201">
    <property type="term" value="P:negative regulation of bacterial-type flagellum-dependent cell motility"/>
    <property type="evidence" value="ECO:0007669"/>
    <property type="project" value="TreeGrafter"/>
</dbReference>
<dbReference type="GO" id="GO:0043709">
    <property type="term" value="P:cell adhesion involved in single-species biofilm formation"/>
    <property type="evidence" value="ECO:0007669"/>
    <property type="project" value="TreeGrafter"/>
</dbReference>
<dbReference type="PANTHER" id="PTHR45138:SF24">
    <property type="entry name" value="DIGUANYLATE CYCLASE DGCC-RELATED"/>
    <property type="match status" value="1"/>
</dbReference>
<evidence type="ECO:0000256" key="2">
    <source>
        <dbReference type="ARBA" id="ARBA00012528"/>
    </source>
</evidence>
<reference evidence="5 6" key="1">
    <citation type="submission" date="2018-11" db="EMBL/GenBank/DDBJ databases">
        <authorList>
            <person name="Ye M.-Q."/>
            <person name="Du Z.-J."/>
        </authorList>
    </citation>
    <scope>NUCLEOTIDE SEQUENCE [LARGE SCALE GENOMIC DNA]</scope>
    <source>
        <strain evidence="5 6">U0105</strain>
    </source>
</reference>
<organism evidence="5 6">
    <name type="scientific">Alteromonas sediminis</name>
    <dbReference type="NCBI Taxonomy" id="2259342"/>
    <lineage>
        <taxon>Bacteria</taxon>
        <taxon>Pseudomonadati</taxon>
        <taxon>Pseudomonadota</taxon>
        <taxon>Gammaproteobacteria</taxon>
        <taxon>Alteromonadales</taxon>
        <taxon>Alteromonadaceae</taxon>
        <taxon>Alteromonas/Salinimonas group</taxon>
        <taxon>Alteromonas</taxon>
    </lineage>
</organism>
<keyword evidence="3" id="KW-0472">Membrane</keyword>
<dbReference type="Pfam" id="PF00990">
    <property type="entry name" value="GGDEF"/>
    <property type="match status" value="1"/>
</dbReference>
<feature type="transmembrane region" description="Helical" evidence="3">
    <location>
        <begin position="105"/>
        <end position="123"/>
    </location>
</feature>
<dbReference type="PANTHER" id="PTHR45138">
    <property type="entry name" value="REGULATORY COMPONENTS OF SENSORY TRANSDUCTION SYSTEM"/>
    <property type="match status" value="1"/>
</dbReference>
<feature type="transmembrane region" description="Helical" evidence="3">
    <location>
        <begin position="40"/>
        <end position="58"/>
    </location>
</feature>
<name>A0A3N5Y077_9ALTE</name>
<feature type="transmembrane region" description="Helical" evidence="3">
    <location>
        <begin position="130"/>
        <end position="149"/>
    </location>
</feature>
<dbReference type="InterPro" id="IPR029787">
    <property type="entry name" value="Nucleotide_cyclase"/>
</dbReference>
<feature type="domain" description="GGDEF" evidence="4">
    <location>
        <begin position="230"/>
        <end position="362"/>
    </location>
</feature>
<dbReference type="EMBL" id="RPOK01000002">
    <property type="protein sequence ID" value="RPJ67017.1"/>
    <property type="molecule type" value="Genomic_DNA"/>
</dbReference>
<comment type="cofactor">
    <cofactor evidence="1">
        <name>Mg(2+)</name>
        <dbReference type="ChEBI" id="CHEBI:18420"/>
    </cofactor>
</comment>
<comment type="caution">
    <text evidence="5">The sequence shown here is derived from an EMBL/GenBank/DDBJ whole genome shotgun (WGS) entry which is preliminary data.</text>
</comment>
<evidence type="ECO:0000313" key="6">
    <source>
        <dbReference type="Proteomes" id="UP000275281"/>
    </source>
</evidence>
<dbReference type="OrthoDB" id="9812260at2"/>
<protein>
    <recommendedName>
        <fullName evidence="2">diguanylate cyclase</fullName>
        <ecNumber evidence="2">2.7.7.65</ecNumber>
    </recommendedName>
</protein>
<dbReference type="SMART" id="SM00267">
    <property type="entry name" value="GGDEF"/>
    <property type="match status" value="1"/>
</dbReference>
<dbReference type="CDD" id="cd01949">
    <property type="entry name" value="GGDEF"/>
    <property type="match status" value="1"/>
</dbReference>